<accession>A0A7R8VU82</accession>
<sequence length="78" mass="8670">MEELQFNVGSEPQWTPGIPHIYKFLLIHDLSEVKGGFGNQINLIQDRGLNPGPQTLGYHSVKSLYMCVTLGRAADRDG</sequence>
<reference evidence="1" key="1">
    <citation type="submission" date="2020-11" db="EMBL/GenBank/DDBJ databases">
        <authorList>
            <person name="Tran Van P."/>
        </authorList>
    </citation>
    <scope>NUCLEOTIDE SEQUENCE</scope>
</reference>
<evidence type="ECO:0000313" key="1">
    <source>
        <dbReference type="EMBL" id="CAD7204883.1"/>
    </source>
</evidence>
<dbReference type="EMBL" id="OA573383">
    <property type="protein sequence ID" value="CAD7204883.1"/>
    <property type="molecule type" value="Genomic_DNA"/>
</dbReference>
<organism evidence="1">
    <name type="scientific">Timema douglasi</name>
    <name type="common">Walking stick</name>
    <dbReference type="NCBI Taxonomy" id="61478"/>
    <lineage>
        <taxon>Eukaryota</taxon>
        <taxon>Metazoa</taxon>
        <taxon>Ecdysozoa</taxon>
        <taxon>Arthropoda</taxon>
        <taxon>Hexapoda</taxon>
        <taxon>Insecta</taxon>
        <taxon>Pterygota</taxon>
        <taxon>Neoptera</taxon>
        <taxon>Polyneoptera</taxon>
        <taxon>Phasmatodea</taxon>
        <taxon>Timematodea</taxon>
        <taxon>Timematoidea</taxon>
        <taxon>Timematidae</taxon>
        <taxon>Timema</taxon>
    </lineage>
</organism>
<dbReference type="AlphaFoldDB" id="A0A7R8VU82"/>
<protein>
    <submittedName>
        <fullName evidence="1">Uncharacterized protein</fullName>
    </submittedName>
</protein>
<name>A0A7R8VU82_TIMDO</name>
<gene>
    <name evidence="1" type="ORF">TDIB3V08_LOCUS11039</name>
</gene>
<proteinExistence type="predicted"/>